<dbReference type="Pfam" id="PF03143">
    <property type="entry name" value="GTP_EFTU_D3"/>
    <property type="match status" value="1"/>
</dbReference>
<dbReference type="GO" id="GO:0070125">
    <property type="term" value="P:mitochondrial translational elongation"/>
    <property type="evidence" value="ECO:0007669"/>
    <property type="project" value="TreeGrafter"/>
</dbReference>
<organism evidence="12 13">
    <name type="scientific">Ficus carica</name>
    <name type="common">Common fig</name>
    <dbReference type="NCBI Taxonomy" id="3494"/>
    <lineage>
        <taxon>Eukaryota</taxon>
        <taxon>Viridiplantae</taxon>
        <taxon>Streptophyta</taxon>
        <taxon>Embryophyta</taxon>
        <taxon>Tracheophyta</taxon>
        <taxon>Spermatophyta</taxon>
        <taxon>Magnoliopsida</taxon>
        <taxon>eudicotyledons</taxon>
        <taxon>Gunneridae</taxon>
        <taxon>Pentapetalae</taxon>
        <taxon>rosids</taxon>
        <taxon>fabids</taxon>
        <taxon>Rosales</taxon>
        <taxon>Moraceae</taxon>
        <taxon>Ficeae</taxon>
        <taxon>Ficus</taxon>
    </lineage>
</organism>
<reference evidence="12" key="1">
    <citation type="submission" date="2023-07" db="EMBL/GenBank/DDBJ databases">
        <title>draft genome sequence of fig (Ficus carica).</title>
        <authorList>
            <person name="Takahashi T."/>
            <person name="Nishimura K."/>
        </authorList>
    </citation>
    <scope>NUCLEOTIDE SEQUENCE</scope>
</reference>
<dbReference type="CDD" id="cd01884">
    <property type="entry name" value="EF_Tu"/>
    <property type="match status" value="1"/>
</dbReference>
<dbReference type="InterPro" id="IPR000795">
    <property type="entry name" value="T_Tr_GTP-bd_dom"/>
</dbReference>
<dbReference type="InterPro" id="IPR047288">
    <property type="entry name" value="Tudor_SGF29_rpt1"/>
</dbReference>
<dbReference type="HAMAP" id="MF_00118_B">
    <property type="entry name" value="EF_Tu_B"/>
    <property type="match status" value="1"/>
</dbReference>
<evidence type="ECO:0000313" key="12">
    <source>
        <dbReference type="EMBL" id="GMN42615.1"/>
    </source>
</evidence>
<dbReference type="FunFam" id="3.40.50.300:FF:000003">
    <property type="entry name" value="Elongation factor Tu"/>
    <property type="match status" value="1"/>
</dbReference>
<feature type="domain" description="SGF29 C-terminal" evidence="10">
    <location>
        <begin position="125"/>
        <end position="282"/>
    </location>
</feature>
<dbReference type="GO" id="GO:0005525">
    <property type="term" value="F:GTP binding"/>
    <property type="evidence" value="ECO:0007669"/>
    <property type="project" value="UniProtKB-KW"/>
</dbReference>
<dbReference type="InterPro" id="IPR004160">
    <property type="entry name" value="Transl_elong_EFTu/EF1A_C"/>
</dbReference>
<evidence type="ECO:0000256" key="7">
    <source>
        <dbReference type="ARBA" id="ARBA00023134"/>
    </source>
</evidence>
<evidence type="ECO:0000256" key="3">
    <source>
        <dbReference type="ARBA" id="ARBA00007249"/>
    </source>
</evidence>
<gene>
    <name evidence="12" type="ORF">TIFTF001_011819</name>
</gene>
<dbReference type="CDD" id="cd03697">
    <property type="entry name" value="EFTU_II"/>
    <property type="match status" value="1"/>
</dbReference>
<dbReference type="InterPro" id="IPR033720">
    <property type="entry name" value="EFTU_2"/>
</dbReference>
<dbReference type="EMBL" id="BTGU01000014">
    <property type="protein sequence ID" value="GMN42615.1"/>
    <property type="molecule type" value="Genomic_DNA"/>
</dbReference>
<feature type="compositionally biased region" description="Basic and acidic residues" evidence="9">
    <location>
        <begin position="95"/>
        <end position="113"/>
    </location>
</feature>
<accession>A0AA88A0M4</accession>
<dbReference type="InterPro" id="IPR004541">
    <property type="entry name" value="Transl_elong_EFTu/EF1A_bac/org"/>
</dbReference>
<dbReference type="InterPro" id="IPR010750">
    <property type="entry name" value="SGF29_tudor-like_dom"/>
</dbReference>
<evidence type="ECO:0000259" key="10">
    <source>
        <dbReference type="PROSITE" id="PS51518"/>
    </source>
</evidence>
<dbReference type="InterPro" id="IPR027417">
    <property type="entry name" value="P-loop_NTPase"/>
</dbReference>
<dbReference type="PANTHER" id="PTHR43721">
    <property type="entry name" value="ELONGATION FACTOR TU-RELATED"/>
    <property type="match status" value="1"/>
</dbReference>
<evidence type="ECO:0000256" key="9">
    <source>
        <dbReference type="SAM" id="MobiDB-lite"/>
    </source>
</evidence>
<keyword evidence="6" id="KW-0648">Protein biosynthesis</keyword>
<dbReference type="Gramene" id="FCD_00001822-RA">
    <property type="protein sequence ID" value="FCD_00001822-RA:cds"/>
    <property type="gene ID" value="FCD_00001822"/>
</dbReference>
<dbReference type="Pfam" id="PF00009">
    <property type="entry name" value="GTP_EFTU"/>
    <property type="match status" value="1"/>
</dbReference>
<dbReference type="PRINTS" id="PR00315">
    <property type="entry name" value="ELONGATNFCT"/>
</dbReference>
<dbReference type="InterPro" id="IPR004161">
    <property type="entry name" value="EFTu-like_2"/>
</dbReference>
<evidence type="ECO:0000256" key="4">
    <source>
        <dbReference type="ARBA" id="ARBA00022741"/>
    </source>
</evidence>
<dbReference type="PROSITE" id="PS51722">
    <property type="entry name" value="G_TR_2"/>
    <property type="match status" value="1"/>
</dbReference>
<comment type="caution">
    <text evidence="12">The sequence shown here is derived from an EMBL/GenBank/DDBJ whole genome shotgun (WGS) entry which is preliminary data.</text>
</comment>
<dbReference type="NCBIfam" id="TIGR00231">
    <property type="entry name" value="small_GTP"/>
    <property type="match status" value="1"/>
</dbReference>
<evidence type="ECO:0000256" key="5">
    <source>
        <dbReference type="ARBA" id="ARBA00022768"/>
    </source>
</evidence>
<dbReference type="AlphaFoldDB" id="A0AA88A0M4"/>
<dbReference type="SUPFAM" id="SSF50465">
    <property type="entry name" value="EF-Tu/eEF-1alpha/eIF2-gamma C-terminal domain"/>
    <property type="match status" value="1"/>
</dbReference>
<dbReference type="InterPro" id="IPR041709">
    <property type="entry name" value="EF-Tu_GTP-bd"/>
</dbReference>
<dbReference type="FunFam" id="2.40.30.10:FF:000001">
    <property type="entry name" value="Elongation factor Tu"/>
    <property type="match status" value="1"/>
</dbReference>
<comment type="function">
    <text evidence="1">This protein promotes the GTP-dependent binding of aminoacyl-tRNA to the A-site of ribosomes during protein biosynthesis.</text>
</comment>
<dbReference type="Pfam" id="PF03144">
    <property type="entry name" value="GTP_EFTU_D2"/>
    <property type="match status" value="1"/>
</dbReference>
<keyword evidence="13" id="KW-1185">Reference proteome</keyword>
<feature type="region of interest" description="Disordered" evidence="9">
    <location>
        <begin position="85"/>
        <end position="119"/>
    </location>
</feature>
<dbReference type="FunFam" id="2.40.30.10:FF:000046">
    <property type="entry name" value="Elongation factor Tu"/>
    <property type="match status" value="1"/>
</dbReference>
<dbReference type="InterPro" id="IPR009001">
    <property type="entry name" value="Transl_elong_EF1A/Init_IF2_C"/>
</dbReference>
<proteinExistence type="inferred from homology"/>
<dbReference type="PROSITE" id="PS00301">
    <property type="entry name" value="G_TR_1"/>
    <property type="match status" value="1"/>
</dbReference>
<keyword evidence="5" id="KW-0251">Elongation factor</keyword>
<evidence type="ECO:0000259" key="11">
    <source>
        <dbReference type="PROSITE" id="PS51722"/>
    </source>
</evidence>
<dbReference type="CDD" id="cd20393">
    <property type="entry name" value="Tudor_SGF29_rpt1"/>
    <property type="match status" value="1"/>
</dbReference>
<keyword evidence="4" id="KW-0547">Nucleotide-binding</keyword>
<evidence type="ECO:0000256" key="8">
    <source>
        <dbReference type="RuleBase" id="RU004061"/>
    </source>
</evidence>
<dbReference type="Proteomes" id="UP001187192">
    <property type="component" value="Unassembled WGS sequence"/>
</dbReference>
<sequence length="833" mass="91407">MSSAPDIAGILDNSKELERLRKEQEEVLTDINKMHKKLLATPEVVEKPGDNSLARLKSLYSHAKELSENEINVSNLLLNQLDALLPSGPPGQPRRRIEGNDQKRKRVKNESDISRLPTSMRTQLEASASLKGEVVAAKVNPGDGDKDEWFVVKVIHFDKETKEFEVLDEEPGDDEESIGQRKYKVPMSSIIPFPKRNDPSSALDFPPGRHVLAVYPGTTALYKATVVNGHRKVTTPLIRSYSLVNVLPTTNSFLIHVELTTFFLLRGVELQTILYISRGRRMSICWNSTTTRKTGLCPRGQCHSIMWLPCQKDIGSDSCCLCGQGTFVLKSRSRRVTSSKSLTRESMAAMIGASSSSSSSFKVHFSTSRSPSSPPALSLHLPLSKPSKPSLLSSSSSSFTHHVLLSISPPTGNSAPRRSSFSVRAARGKFERKKPHVNIGTIGHVDHGKTTLTAALTMALASMGNSAPKKYDEIDAAPEERARGITINTATVEYETESRHYAHVDCPGHADYVKNMITGAAQMDGAILVVSGADGPMPQTKEHILLAKQVGVPNMVVFLNKQDQVDDEELLQLVELEVRELLSSYEFPGDEVPIVSGSALLALEALMANPKIKRGENEWVDKIYALMDEVDNYIPIPQRQTDLPFLLAIEDVFSITGRGTVATGRVERGTVKVGDTVDIVGLRETRITTVTGVEMFQKILDEALAGDNVGLLLRGIQKTDIQRGMVLAKPGTITPHTKFEAIVYVLKKEEGGRHSPFFAGYRPQFYMRTTDVTGKVSGILNDNGEESKMVMPGDRVQMVVELIMPVACEQGMRFAIREGGKTVGAGVIQSIIE</sequence>
<keyword evidence="7" id="KW-0342">GTP-binding</keyword>
<dbReference type="CDD" id="cd03707">
    <property type="entry name" value="EFTU_III"/>
    <property type="match status" value="1"/>
</dbReference>
<evidence type="ECO:0000256" key="1">
    <source>
        <dbReference type="ARBA" id="ARBA00003982"/>
    </source>
</evidence>
<dbReference type="PANTHER" id="PTHR43721:SF32">
    <property type="entry name" value="ELONGATION FACTOR TU"/>
    <property type="match status" value="1"/>
</dbReference>
<dbReference type="FunFam" id="2.30.30.140:FF:000052">
    <property type="entry name" value="SAGA-associated factor 29 isoform X6"/>
    <property type="match status" value="1"/>
</dbReference>
<comment type="subcellular location">
    <subcellularLocation>
        <location evidence="2">Plastid</location>
    </subcellularLocation>
</comment>
<evidence type="ECO:0000313" key="13">
    <source>
        <dbReference type="Proteomes" id="UP001187192"/>
    </source>
</evidence>
<dbReference type="NCBIfam" id="NF009372">
    <property type="entry name" value="PRK12735.1"/>
    <property type="match status" value="1"/>
</dbReference>
<comment type="similarity">
    <text evidence="3">Belongs to the TRAFAC class translation factor GTPase superfamily. Classic translation factor GTPase family. EF-Tu/EF-1A subfamily.</text>
</comment>
<protein>
    <recommendedName>
        <fullName evidence="8">Elongation factor Tu</fullName>
    </recommendedName>
</protein>
<dbReference type="SUPFAM" id="SSF52540">
    <property type="entry name" value="P-loop containing nucleoside triphosphate hydrolases"/>
    <property type="match status" value="1"/>
</dbReference>
<feature type="domain" description="Tr-type G" evidence="11">
    <location>
        <begin position="434"/>
        <end position="638"/>
    </location>
</feature>
<dbReference type="InterPro" id="IPR009000">
    <property type="entry name" value="Transl_B-barrel_sf"/>
</dbReference>
<dbReference type="GO" id="GO:0003924">
    <property type="term" value="F:GTPase activity"/>
    <property type="evidence" value="ECO:0007669"/>
    <property type="project" value="InterPro"/>
</dbReference>
<dbReference type="Pfam" id="PF07039">
    <property type="entry name" value="SGF29_Tudor"/>
    <property type="match status" value="1"/>
</dbReference>
<dbReference type="InterPro" id="IPR050055">
    <property type="entry name" value="EF-Tu_GTPase"/>
</dbReference>
<dbReference type="GO" id="GO:0009507">
    <property type="term" value="C:chloroplast"/>
    <property type="evidence" value="ECO:0007669"/>
    <property type="project" value="UniProtKB-ARBA"/>
</dbReference>
<dbReference type="NCBIfam" id="NF000766">
    <property type="entry name" value="PRK00049.1"/>
    <property type="match status" value="1"/>
</dbReference>
<dbReference type="PROSITE" id="PS51518">
    <property type="entry name" value="SGF29_C"/>
    <property type="match status" value="1"/>
</dbReference>
<dbReference type="SUPFAM" id="SSF50447">
    <property type="entry name" value="Translation proteins"/>
    <property type="match status" value="1"/>
</dbReference>
<dbReference type="NCBIfam" id="TIGR00485">
    <property type="entry name" value="EF-Tu"/>
    <property type="match status" value="1"/>
</dbReference>
<dbReference type="NCBIfam" id="NF009373">
    <property type="entry name" value="PRK12736.1"/>
    <property type="match status" value="1"/>
</dbReference>
<dbReference type="Gene3D" id="3.40.50.300">
    <property type="entry name" value="P-loop containing nucleotide triphosphate hydrolases"/>
    <property type="match status" value="1"/>
</dbReference>
<evidence type="ECO:0000256" key="6">
    <source>
        <dbReference type="ARBA" id="ARBA00022917"/>
    </source>
</evidence>
<dbReference type="GO" id="GO:0005739">
    <property type="term" value="C:mitochondrion"/>
    <property type="evidence" value="ECO:0007669"/>
    <property type="project" value="TreeGrafter"/>
</dbReference>
<dbReference type="Gene3D" id="2.30.30.140">
    <property type="match status" value="2"/>
</dbReference>
<evidence type="ECO:0000256" key="2">
    <source>
        <dbReference type="ARBA" id="ARBA00004474"/>
    </source>
</evidence>
<name>A0AA88A0M4_FICCA</name>
<dbReference type="GO" id="GO:0003746">
    <property type="term" value="F:translation elongation factor activity"/>
    <property type="evidence" value="ECO:0007669"/>
    <property type="project" value="UniProtKB-KW"/>
</dbReference>
<dbReference type="Gene3D" id="2.40.30.10">
    <property type="entry name" value="Translation factors"/>
    <property type="match status" value="2"/>
</dbReference>
<dbReference type="InterPro" id="IPR031157">
    <property type="entry name" value="G_TR_CS"/>
</dbReference>
<dbReference type="InterPro" id="IPR005225">
    <property type="entry name" value="Small_GTP-bd"/>
</dbReference>